<gene>
    <name evidence="1" type="ORF">CAUJ_LOCUS5531</name>
</gene>
<proteinExistence type="predicted"/>
<protein>
    <submittedName>
        <fullName evidence="1">Uncharacterized protein</fullName>
    </submittedName>
</protein>
<dbReference type="AlphaFoldDB" id="A0A8S1H2U8"/>
<evidence type="ECO:0000313" key="1">
    <source>
        <dbReference type="EMBL" id="CAD6189612.1"/>
    </source>
</evidence>
<comment type="caution">
    <text evidence="1">The sequence shown here is derived from an EMBL/GenBank/DDBJ whole genome shotgun (WGS) entry which is preliminary data.</text>
</comment>
<dbReference type="Proteomes" id="UP000835052">
    <property type="component" value="Unassembled WGS sequence"/>
</dbReference>
<dbReference type="EMBL" id="CAJGYM010000011">
    <property type="protein sequence ID" value="CAD6189612.1"/>
    <property type="molecule type" value="Genomic_DNA"/>
</dbReference>
<sequence length="149" mass="16826">MIFEVPVDHFPMQQVRKPDLRLPSINVVAQSEQVSADIPPLSPSVRQSHFNFPTLNNRARLRAELPPTFKRTNSAPALHSQPVRRGSSPLSIRIFRNKSALDLLQLPFRILIAQSCFIAFLCFYAKVVSCRAHFAATSLQPLRIETLHA</sequence>
<name>A0A8S1H2U8_9PELO</name>
<reference evidence="1" key="1">
    <citation type="submission" date="2020-10" db="EMBL/GenBank/DDBJ databases">
        <authorList>
            <person name="Kikuchi T."/>
        </authorList>
    </citation>
    <scope>NUCLEOTIDE SEQUENCE</scope>
    <source>
        <strain evidence="1">NKZ352</strain>
    </source>
</reference>
<accession>A0A8S1H2U8</accession>
<evidence type="ECO:0000313" key="2">
    <source>
        <dbReference type="Proteomes" id="UP000835052"/>
    </source>
</evidence>
<keyword evidence="2" id="KW-1185">Reference proteome</keyword>
<dbReference type="OrthoDB" id="5872951at2759"/>
<organism evidence="1 2">
    <name type="scientific">Caenorhabditis auriculariae</name>
    <dbReference type="NCBI Taxonomy" id="2777116"/>
    <lineage>
        <taxon>Eukaryota</taxon>
        <taxon>Metazoa</taxon>
        <taxon>Ecdysozoa</taxon>
        <taxon>Nematoda</taxon>
        <taxon>Chromadorea</taxon>
        <taxon>Rhabditida</taxon>
        <taxon>Rhabditina</taxon>
        <taxon>Rhabditomorpha</taxon>
        <taxon>Rhabditoidea</taxon>
        <taxon>Rhabditidae</taxon>
        <taxon>Peloderinae</taxon>
        <taxon>Caenorhabditis</taxon>
    </lineage>
</organism>